<dbReference type="HOGENOM" id="CLU_654840_0_0_1"/>
<dbReference type="GO" id="GO:0016281">
    <property type="term" value="C:eukaryotic translation initiation factor 4F complex"/>
    <property type="evidence" value="ECO:0000318"/>
    <property type="project" value="GO_Central"/>
</dbReference>
<dbReference type="InParanoid" id="E9GVK5"/>
<sequence>MSSSKITEPIPLPPRKQIKLFDVKPPERVVDTSKVWQPRRATPVAATVTSATDVVLNTIRGILNKMTPASHERFLAKILALEINNEESLSGVIKLFFDKALDEPIYAATYAKMCQALATKQVASSTDPTESLSFRKLLLSRCQKKREEVQKADSKEKKKLLETELIALVDKNRRITLGNIKFIGELYKVGNITENVMHNCIRRLIQTPSDEEAIESLCRLLTTIGKGLESPKNIGIMNSYFQALESLTKENKLPNRIRFMVQDLCDLRKRKWTPRNEPCSNTTTVEIRKSKSADEPVTSTLQFTKTVTKDFGSEINKLPSQTLANTEQQMTSDETCGFELDIEFIKRFSKRHGPFNIPERVDRTKRPVSAAPAEPKVQFASSDIRYKNKPMNGYTVTSVDGIETIVKSESLAPRTQQLIA</sequence>
<name>E9GVK5_DAPPU</name>
<dbReference type="STRING" id="6669.E9GVK5"/>
<dbReference type="PANTHER" id="PTHR23253:SF78">
    <property type="entry name" value="EUKARYOTIC TRANSLATION INITIATION FACTOR 4G1, ISOFORM B-RELATED"/>
    <property type="match status" value="1"/>
</dbReference>
<dbReference type="GO" id="GO:0006413">
    <property type="term" value="P:translational initiation"/>
    <property type="evidence" value="ECO:0000318"/>
    <property type="project" value="GO_Central"/>
</dbReference>
<dbReference type="SMART" id="SM00543">
    <property type="entry name" value="MIF4G"/>
    <property type="match status" value="1"/>
</dbReference>
<gene>
    <name evidence="2" type="ORF">DAPPUDRAFT_198899</name>
</gene>
<organism evidence="2 3">
    <name type="scientific">Daphnia pulex</name>
    <name type="common">Water flea</name>
    <dbReference type="NCBI Taxonomy" id="6669"/>
    <lineage>
        <taxon>Eukaryota</taxon>
        <taxon>Metazoa</taxon>
        <taxon>Ecdysozoa</taxon>
        <taxon>Arthropoda</taxon>
        <taxon>Crustacea</taxon>
        <taxon>Branchiopoda</taxon>
        <taxon>Diplostraca</taxon>
        <taxon>Cladocera</taxon>
        <taxon>Anomopoda</taxon>
        <taxon>Daphniidae</taxon>
        <taxon>Daphnia</taxon>
    </lineage>
</organism>
<feature type="domain" description="MIF4G" evidence="1">
    <location>
        <begin position="56"/>
        <end position="271"/>
    </location>
</feature>
<evidence type="ECO:0000313" key="3">
    <source>
        <dbReference type="Proteomes" id="UP000000305"/>
    </source>
</evidence>
<dbReference type="SUPFAM" id="SSF48371">
    <property type="entry name" value="ARM repeat"/>
    <property type="match status" value="1"/>
</dbReference>
<dbReference type="OrthoDB" id="6379360at2759"/>
<dbReference type="GO" id="GO:0003743">
    <property type="term" value="F:translation initiation factor activity"/>
    <property type="evidence" value="ECO:0000318"/>
    <property type="project" value="GO_Central"/>
</dbReference>
<dbReference type="Proteomes" id="UP000000305">
    <property type="component" value="Unassembled WGS sequence"/>
</dbReference>
<dbReference type="InterPro" id="IPR003890">
    <property type="entry name" value="MIF4G-like_typ-3"/>
</dbReference>
<dbReference type="Gene3D" id="1.25.40.180">
    <property type="match status" value="1"/>
</dbReference>
<feature type="non-terminal residue" evidence="2">
    <location>
        <position position="1"/>
    </location>
</feature>
<dbReference type="AlphaFoldDB" id="E9GVK5"/>
<dbReference type="GO" id="GO:0003729">
    <property type="term" value="F:mRNA binding"/>
    <property type="evidence" value="ECO:0000318"/>
    <property type="project" value="GO_Central"/>
</dbReference>
<accession>E9GVK5</accession>
<dbReference type="InterPro" id="IPR016024">
    <property type="entry name" value="ARM-type_fold"/>
</dbReference>
<reference evidence="2 3" key="1">
    <citation type="journal article" date="2011" name="Science">
        <title>The ecoresponsive genome of Daphnia pulex.</title>
        <authorList>
            <person name="Colbourne J.K."/>
            <person name="Pfrender M.E."/>
            <person name="Gilbert D."/>
            <person name="Thomas W.K."/>
            <person name="Tucker A."/>
            <person name="Oakley T.H."/>
            <person name="Tokishita S."/>
            <person name="Aerts A."/>
            <person name="Arnold G.J."/>
            <person name="Basu M.K."/>
            <person name="Bauer D.J."/>
            <person name="Caceres C.E."/>
            <person name="Carmel L."/>
            <person name="Casola C."/>
            <person name="Choi J.H."/>
            <person name="Detter J.C."/>
            <person name="Dong Q."/>
            <person name="Dusheyko S."/>
            <person name="Eads B.D."/>
            <person name="Frohlich T."/>
            <person name="Geiler-Samerotte K.A."/>
            <person name="Gerlach D."/>
            <person name="Hatcher P."/>
            <person name="Jogdeo S."/>
            <person name="Krijgsveld J."/>
            <person name="Kriventseva E.V."/>
            <person name="Kultz D."/>
            <person name="Laforsch C."/>
            <person name="Lindquist E."/>
            <person name="Lopez J."/>
            <person name="Manak J.R."/>
            <person name="Muller J."/>
            <person name="Pangilinan J."/>
            <person name="Patwardhan R.P."/>
            <person name="Pitluck S."/>
            <person name="Pritham E.J."/>
            <person name="Rechtsteiner A."/>
            <person name="Rho M."/>
            <person name="Rogozin I.B."/>
            <person name="Sakarya O."/>
            <person name="Salamov A."/>
            <person name="Schaack S."/>
            <person name="Shapiro H."/>
            <person name="Shiga Y."/>
            <person name="Skalitzky C."/>
            <person name="Smith Z."/>
            <person name="Souvorov A."/>
            <person name="Sung W."/>
            <person name="Tang Z."/>
            <person name="Tsuchiya D."/>
            <person name="Tu H."/>
            <person name="Vos H."/>
            <person name="Wang M."/>
            <person name="Wolf Y.I."/>
            <person name="Yamagata H."/>
            <person name="Yamada T."/>
            <person name="Ye Y."/>
            <person name="Shaw J.R."/>
            <person name="Andrews J."/>
            <person name="Crease T.J."/>
            <person name="Tang H."/>
            <person name="Lucas S.M."/>
            <person name="Robertson H.M."/>
            <person name="Bork P."/>
            <person name="Koonin E.V."/>
            <person name="Zdobnov E.M."/>
            <person name="Grigoriev I.V."/>
            <person name="Lynch M."/>
            <person name="Boore J.L."/>
        </authorList>
    </citation>
    <scope>NUCLEOTIDE SEQUENCE [LARGE SCALE GENOMIC DNA]</scope>
</reference>
<evidence type="ECO:0000259" key="1">
    <source>
        <dbReference type="SMART" id="SM00543"/>
    </source>
</evidence>
<protein>
    <recommendedName>
        <fullName evidence="1">MIF4G domain-containing protein</fullName>
    </recommendedName>
</protein>
<evidence type="ECO:0000313" key="2">
    <source>
        <dbReference type="EMBL" id="EFX76511.1"/>
    </source>
</evidence>
<keyword evidence="3" id="KW-1185">Reference proteome</keyword>
<dbReference type="EMBL" id="GL732568">
    <property type="protein sequence ID" value="EFX76511.1"/>
    <property type="molecule type" value="Genomic_DNA"/>
</dbReference>
<proteinExistence type="predicted"/>
<dbReference type="KEGG" id="dpx:DAPPUDRAFT_198899"/>
<dbReference type="Pfam" id="PF02854">
    <property type="entry name" value="MIF4G"/>
    <property type="match status" value="1"/>
</dbReference>
<dbReference type="eggNOG" id="KOG0401">
    <property type="taxonomic scope" value="Eukaryota"/>
</dbReference>
<dbReference type="PANTHER" id="PTHR23253">
    <property type="entry name" value="EUKARYOTIC TRANSLATION INITIATION FACTOR 4 GAMMA"/>
    <property type="match status" value="1"/>
</dbReference>